<sequence length="58" mass="6806">MLNALLSKLKKEQNGLYMLNLSSQIKEKNRKIELQNELLKFQNTKISELNSDILTKRT</sequence>
<comment type="caution">
    <text evidence="1">The sequence shown here is derived from an EMBL/GenBank/DDBJ whole genome shotgun (WGS) entry which is preliminary data.</text>
</comment>
<name>A0ABS8NAX2_9CLOT</name>
<proteinExistence type="predicted"/>
<dbReference type="Proteomes" id="UP001165422">
    <property type="component" value="Unassembled WGS sequence"/>
</dbReference>
<gene>
    <name evidence="1" type="ORF">LN736_18385</name>
</gene>
<organism evidence="1 2">
    <name type="scientific">Clostridium aromativorans</name>
    <dbReference type="NCBI Taxonomy" id="2836848"/>
    <lineage>
        <taxon>Bacteria</taxon>
        <taxon>Bacillati</taxon>
        <taxon>Bacillota</taxon>
        <taxon>Clostridia</taxon>
        <taxon>Eubacteriales</taxon>
        <taxon>Clostridiaceae</taxon>
        <taxon>Clostridium</taxon>
    </lineage>
</organism>
<accession>A0ABS8NAX2</accession>
<evidence type="ECO:0000313" key="2">
    <source>
        <dbReference type="Proteomes" id="UP001165422"/>
    </source>
</evidence>
<keyword evidence="2" id="KW-1185">Reference proteome</keyword>
<protein>
    <submittedName>
        <fullName evidence="1">Uncharacterized protein</fullName>
    </submittedName>
</protein>
<reference evidence="1" key="1">
    <citation type="submission" date="2021-11" db="EMBL/GenBank/DDBJ databases">
        <authorList>
            <person name="Qingchun L."/>
            <person name="Dong Z."/>
            <person name="Zongwei Q."/>
            <person name="Jia Z."/>
            <person name="Duotao L."/>
        </authorList>
    </citation>
    <scope>NUCLEOTIDE SEQUENCE</scope>
    <source>
        <strain evidence="1">WLY-B-L2</strain>
    </source>
</reference>
<dbReference type="EMBL" id="JAJJPB010000052">
    <property type="protein sequence ID" value="MCC9296806.1"/>
    <property type="molecule type" value="Genomic_DNA"/>
</dbReference>
<evidence type="ECO:0000313" key="1">
    <source>
        <dbReference type="EMBL" id="MCC9296806.1"/>
    </source>
</evidence>
<dbReference type="RefSeq" id="WP_179977730.1">
    <property type="nucleotide sequence ID" value="NZ_JAJJPB010000052.1"/>
</dbReference>